<feature type="transmembrane region" description="Helical" evidence="4">
    <location>
        <begin position="30"/>
        <end position="52"/>
    </location>
</feature>
<keyword evidence="4" id="KW-1133">Transmembrane helix</keyword>
<evidence type="ECO:0000256" key="2">
    <source>
        <dbReference type="ARBA" id="ARBA00022679"/>
    </source>
</evidence>
<dbReference type="AlphaFoldDB" id="A0A267GFG0"/>
<keyword evidence="3" id="KW-0012">Acyltransferase</keyword>
<keyword evidence="4" id="KW-0812">Transmembrane</keyword>
<dbReference type="CDD" id="cd07990">
    <property type="entry name" value="LPLAT_LCLAT1-like"/>
    <property type="match status" value="1"/>
</dbReference>
<reference evidence="6 7" key="1">
    <citation type="submission" date="2017-06" db="EMBL/GenBank/DDBJ databases">
        <title>A platform for efficient transgenesis in Macrostomum lignano, a flatworm model organism for stem cell research.</title>
        <authorList>
            <person name="Berezikov E."/>
        </authorList>
    </citation>
    <scope>NUCLEOTIDE SEQUENCE [LARGE SCALE GENOMIC DNA]</scope>
    <source>
        <strain evidence="6">DV1</strain>
        <tissue evidence="6">Whole organism</tissue>
    </source>
</reference>
<comment type="caution">
    <text evidence="6">The sequence shown here is derived from an EMBL/GenBank/DDBJ whole genome shotgun (WGS) entry which is preliminary data.</text>
</comment>
<keyword evidence="4" id="KW-0472">Membrane</keyword>
<sequence length="375" mass="43531">QLKSWFLSQITMLSSSKADAETWDAKSLCLLMLAVAVLIPAAPPFLLLWFIIRLVSIFMPFKLYNYLDEKLYSSYQWTVLFFYEYLAQTKIILYGDSIDDLFKKKERVLYFSNHQSSVDWIITDMLIARQGGIGRSRYLLKNELKYIPYYGYYFYQHGCIFVNRSEFKADQAVRSLISLEANNTNSWVIIFPEGTRINYDKPAVIKKSQEFATSHGLQPLRYHLTPRVKGTYLTLNTLANYFDAVYDITIAYEGFTGGKNVPQLFSWFKRRRTLHIHLRRLPMDLVPRRNQEEVASWLHGVFAEKDRMMSEFNETGRFAGPSKVSRLPLSRLLPATAFILALIGNFWLADFGLRMYLGTMLLGGIVSIVYAMFVI</sequence>
<dbReference type="PANTHER" id="PTHR10983">
    <property type="entry name" value="1-ACYLGLYCEROL-3-PHOSPHATE ACYLTRANSFERASE-RELATED"/>
    <property type="match status" value="1"/>
</dbReference>
<feature type="domain" description="Phospholipid/glycerol acyltransferase" evidence="5">
    <location>
        <begin position="108"/>
        <end position="232"/>
    </location>
</feature>
<dbReference type="GO" id="GO:0005739">
    <property type="term" value="C:mitochondrion"/>
    <property type="evidence" value="ECO:0007669"/>
    <property type="project" value="TreeGrafter"/>
</dbReference>
<accession>A0A267GFG0</accession>
<evidence type="ECO:0000313" key="7">
    <source>
        <dbReference type="Proteomes" id="UP000215902"/>
    </source>
</evidence>
<dbReference type="Pfam" id="PF01553">
    <property type="entry name" value="Acyltransferase"/>
    <property type="match status" value="1"/>
</dbReference>
<evidence type="ECO:0000259" key="5">
    <source>
        <dbReference type="SMART" id="SM00563"/>
    </source>
</evidence>
<dbReference type="PANTHER" id="PTHR10983:SF73">
    <property type="entry name" value="1-ACYL-SN-GLYCEROL-3-PHOSPHATE ACYLTRANSFERASE EPSILON"/>
    <property type="match status" value="1"/>
</dbReference>
<feature type="transmembrane region" description="Helical" evidence="4">
    <location>
        <begin position="355"/>
        <end position="374"/>
    </location>
</feature>
<keyword evidence="2" id="KW-0808">Transferase</keyword>
<dbReference type="OrthoDB" id="189226at2759"/>
<dbReference type="Pfam" id="PF16076">
    <property type="entry name" value="Acyltransf_C"/>
    <property type="match status" value="1"/>
</dbReference>
<dbReference type="GO" id="GO:0036149">
    <property type="term" value="P:phosphatidylinositol acyl-chain remodeling"/>
    <property type="evidence" value="ECO:0007669"/>
    <property type="project" value="TreeGrafter"/>
</dbReference>
<name>A0A267GFG0_9PLAT</name>
<evidence type="ECO:0000256" key="1">
    <source>
        <dbReference type="ARBA" id="ARBA00008655"/>
    </source>
</evidence>
<dbReference type="SUPFAM" id="SSF69593">
    <property type="entry name" value="Glycerol-3-phosphate (1)-acyltransferase"/>
    <property type="match status" value="1"/>
</dbReference>
<proteinExistence type="inferred from homology"/>
<dbReference type="SMART" id="SM00563">
    <property type="entry name" value="PlsC"/>
    <property type="match status" value="1"/>
</dbReference>
<feature type="non-terminal residue" evidence="6">
    <location>
        <position position="1"/>
    </location>
</feature>
<dbReference type="STRING" id="282301.A0A267GFG0"/>
<dbReference type="Proteomes" id="UP000215902">
    <property type="component" value="Unassembled WGS sequence"/>
</dbReference>
<protein>
    <recommendedName>
        <fullName evidence="5">Phospholipid/glycerol acyltransferase domain-containing protein</fullName>
    </recommendedName>
</protein>
<dbReference type="GO" id="GO:0005783">
    <property type="term" value="C:endoplasmic reticulum"/>
    <property type="evidence" value="ECO:0007669"/>
    <property type="project" value="TreeGrafter"/>
</dbReference>
<evidence type="ECO:0000256" key="3">
    <source>
        <dbReference type="ARBA" id="ARBA00023315"/>
    </source>
</evidence>
<evidence type="ECO:0000313" key="6">
    <source>
        <dbReference type="EMBL" id="PAA84771.1"/>
    </source>
</evidence>
<comment type="similarity">
    <text evidence="1">Belongs to the 1-acyl-sn-glycerol-3-phosphate acyltransferase family.</text>
</comment>
<dbReference type="InterPro" id="IPR032098">
    <property type="entry name" value="Acyltransf_C"/>
</dbReference>
<dbReference type="GO" id="GO:0016746">
    <property type="term" value="F:acyltransferase activity"/>
    <property type="evidence" value="ECO:0007669"/>
    <property type="project" value="UniProtKB-KW"/>
</dbReference>
<keyword evidence="7" id="KW-1185">Reference proteome</keyword>
<feature type="transmembrane region" description="Helical" evidence="4">
    <location>
        <begin position="332"/>
        <end position="349"/>
    </location>
</feature>
<organism evidence="6 7">
    <name type="scientific">Macrostomum lignano</name>
    <dbReference type="NCBI Taxonomy" id="282301"/>
    <lineage>
        <taxon>Eukaryota</taxon>
        <taxon>Metazoa</taxon>
        <taxon>Spiralia</taxon>
        <taxon>Lophotrochozoa</taxon>
        <taxon>Platyhelminthes</taxon>
        <taxon>Rhabditophora</taxon>
        <taxon>Macrostomorpha</taxon>
        <taxon>Macrostomida</taxon>
        <taxon>Macrostomidae</taxon>
        <taxon>Macrostomum</taxon>
    </lineage>
</organism>
<dbReference type="EMBL" id="NIVC01000362">
    <property type="protein sequence ID" value="PAA84771.1"/>
    <property type="molecule type" value="Genomic_DNA"/>
</dbReference>
<evidence type="ECO:0000256" key="4">
    <source>
        <dbReference type="SAM" id="Phobius"/>
    </source>
</evidence>
<gene>
    <name evidence="6" type="ORF">BOX15_Mlig011647g1</name>
</gene>
<dbReference type="InterPro" id="IPR002123">
    <property type="entry name" value="Plipid/glycerol_acylTrfase"/>
</dbReference>